<name>A0A7V8FMM0_9BURK</name>
<dbReference type="PANTHER" id="PTHR43825">
    <property type="entry name" value="PYRUVATE DEHYDROGENASE E1 COMPONENT"/>
    <property type="match status" value="1"/>
</dbReference>
<dbReference type="AlphaFoldDB" id="A0A7V8FMM0"/>
<dbReference type="InterPro" id="IPR051157">
    <property type="entry name" value="PDH/Transketolase"/>
</dbReference>
<gene>
    <name evidence="3" type="primary">aceE_2</name>
    <name evidence="3" type="ORF">GAK30_02627</name>
</gene>
<comment type="caution">
    <text evidence="3">The sequence shown here is derived from an EMBL/GenBank/DDBJ whole genome shotgun (WGS) entry which is preliminary data.</text>
</comment>
<dbReference type="SUPFAM" id="SSF52922">
    <property type="entry name" value="TK C-terminal domain-like"/>
    <property type="match status" value="1"/>
</dbReference>
<evidence type="ECO:0000313" key="3">
    <source>
        <dbReference type="EMBL" id="KAF1020203.1"/>
    </source>
</evidence>
<feature type="region of interest" description="Disordered" evidence="1">
    <location>
        <begin position="1"/>
        <end position="35"/>
    </location>
</feature>
<dbReference type="Pfam" id="PF22613">
    <property type="entry name" value="Transketolase_C_1"/>
    <property type="match status" value="1"/>
</dbReference>
<proteinExistence type="predicted"/>
<dbReference type="Gene3D" id="3.40.50.920">
    <property type="match status" value="1"/>
</dbReference>
<dbReference type="EMBL" id="WNDQ01000039">
    <property type="protein sequence ID" value="KAF1020203.1"/>
    <property type="molecule type" value="Genomic_DNA"/>
</dbReference>
<dbReference type="PANTHER" id="PTHR43825:SF3">
    <property type="entry name" value="PYRUVATE DEHYDROGENASE E1 COMPONENT"/>
    <property type="match status" value="1"/>
</dbReference>
<organism evidence="3 4">
    <name type="scientific">Paracidovorax wautersii</name>
    <dbReference type="NCBI Taxonomy" id="1177982"/>
    <lineage>
        <taxon>Bacteria</taxon>
        <taxon>Pseudomonadati</taxon>
        <taxon>Pseudomonadota</taxon>
        <taxon>Betaproteobacteria</taxon>
        <taxon>Burkholderiales</taxon>
        <taxon>Comamonadaceae</taxon>
        <taxon>Paracidovorax</taxon>
    </lineage>
</organism>
<sequence>MAGLLEHSRQAGWAQRWSGPDGAAATPAATPPRESPAACLARIESWLTLARATQPGTALPILHDPHGQAVWRASDLLAEAAHAGAQGLILDTAPCTPSHGPTPLALDTHGGLHVYTPALATEATTLLTQALQRWQQGQAIGLLHLRVLPHAMPAPSLPRSFAAGIVHGLYPLVADPAERAVRLQLLASGASLSAALDAALLLRERHGLAVDVWSVTSYTALAHEARQTRLPADAWLARQLVHPTGPVLAVTDGPGLIAQALRPALSGERAFATLGHDDLPAGCAWTDFAPATQAVLDTALGLCAPDLRAQDTPRQQRLAAWASMGSL</sequence>
<evidence type="ECO:0000259" key="2">
    <source>
        <dbReference type="Pfam" id="PF22613"/>
    </source>
</evidence>
<keyword evidence="3" id="KW-0670">Pyruvate</keyword>
<dbReference type="InterPro" id="IPR055152">
    <property type="entry name" value="Transketolase-like_C_2"/>
</dbReference>
<protein>
    <submittedName>
        <fullName evidence="3">Pyruvate dehydrogenase E1 component</fullName>
    </submittedName>
</protein>
<accession>A0A7V8FMM0</accession>
<evidence type="ECO:0000256" key="1">
    <source>
        <dbReference type="SAM" id="MobiDB-lite"/>
    </source>
</evidence>
<dbReference type="InterPro" id="IPR009014">
    <property type="entry name" value="Transketo_C/PFOR_II"/>
</dbReference>
<reference evidence="4" key="1">
    <citation type="journal article" date="2020" name="MBio">
        <title>Horizontal gene transfer to a defensive symbiont with a reduced genome amongst a multipartite beetle microbiome.</title>
        <authorList>
            <person name="Waterworth S.C."/>
            <person name="Florez L.V."/>
            <person name="Rees E.R."/>
            <person name="Hertweck C."/>
            <person name="Kaltenpoth M."/>
            <person name="Kwan J.C."/>
        </authorList>
    </citation>
    <scope>NUCLEOTIDE SEQUENCE [LARGE SCALE GENOMIC DNA]</scope>
</reference>
<feature type="domain" description="Transketolase-like C-terminal" evidence="2">
    <location>
        <begin position="169"/>
        <end position="261"/>
    </location>
</feature>
<evidence type="ECO:0000313" key="4">
    <source>
        <dbReference type="Proteomes" id="UP000461670"/>
    </source>
</evidence>
<dbReference type="Proteomes" id="UP000461670">
    <property type="component" value="Unassembled WGS sequence"/>
</dbReference>